<keyword evidence="1" id="KW-0479">Metal-binding</keyword>
<keyword evidence="1" id="KW-0863">Zinc-finger</keyword>
<keyword evidence="5" id="KW-1185">Reference proteome</keyword>
<protein>
    <recommendedName>
        <fullName evidence="3">CCHC-type domain-containing protein</fullName>
    </recommendedName>
</protein>
<reference evidence="4 5" key="1">
    <citation type="submission" date="2022-01" db="EMBL/GenBank/DDBJ databases">
        <title>A chromosomal length assembly of Cordylochernes scorpioides.</title>
        <authorList>
            <person name="Zeh D."/>
            <person name="Zeh J."/>
        </authorList>
    </citation>
    <scope>NUCLEOTIDE SEQUENCE [LARGE SCALE GENOMIC DNA]</scope>
    <source>
        <strain evidence="4">IN4F17</strain>
        <tissue evidence="4">Whole Body</tissue>
    </source>
</reference>
<name>A0ABY6L727_9ARAC</name>
<feature type="compositionally biased region" description="Polar residues" evidence="2">
    <location>
        <begin position="32"/>
        <end position="45"/>
    </location>
</feature>
<feature type="domain" description="CCHC-type" evidence="3">
    <location>
        <begin position="53"/>
        <end position="68"/>
    </location>
</feature>
<dbReference type="InterPro" id="IPR036875">
    <property type="entry name" value="Znf_CCHC_sf"/>
</dbReference>
<dbReference type="PROSITE" id="PS50158">
    <property type="entry name" value="ZF_CCHC"/>
    <property type="match status" value="1"/>
</dbReference>
<dbReference type="SMART" id="SM00343">
    <property type="entry name" value="ZnF_C2HC"/>
    <property type="match status" value="1"/>
</dbReference>
<keyword evidence="1" id="KW-0862">Zinc</keyword>
<proteinExistence type="predicted"/>
<evidence type="ECO:0000256" key="1">
    <source>
        <dbReference type="PROSITE-ProRule" id="PRU00047"/>
    </source>
</evidence>
<evidence type="ECO:0000256" key="2">
    <source>
        <dbReference type="SAM" id="MobiDB-lite"/>
    </source>
</evidence>
<organism evidence="4 5">
    <name type="scientific">Cordylochernes scorpioides</name>
    <dbReference type="NCBI Taxonomy" id="51811"/>
    <lineage>
        <taxon>Eukaryota</taxon>
        <taxon>Metazoa</taxon>
        <taxon>Ecdysozoa</taxon>
        <taxon>Arthropoda</taxon>
        <taxon>Chelicerata</taxon>
        <taxon>Arachnida</taxon>
        <taxon>Pseudoscorpiones</taxon>
        <taxon>Cheliferoidea</taxon>
        <taxon>Chernetidae</taxon>
        <taxon>Cordylochernes</taxon>
    </lineage>
</organism>
<sequence>MNLSPISKRPSVLVRNQSRPFRTYEPSKRTEYSSPSILPKSQQWRTPDDRPLCFHCGRTGHVVRYCRERRQVFADARARREPRRPTTLGDYMPNIEEIEPRISPTRQPRSASPYPERRISTGRRPSRSPARVNSRSSSRERKEN</sequence>
<accession>A0ABY6L727</accession>
<dbReference type="SUPFAM" id="SSF57756">
    <property type="entry name" value="Retrovirus zinc finger-like domains"/>
    <property type="match status" value="1"/>
</dbReference>
<dbReference type="Gene3D" id="4.10.60.10">
    <property type="entry name" value="Zinc finger, CCHC-type"/>
    <property type="match status" value="1"/>
</dbReference>
<gene>
    <name evidence="4" type="ORF">LAZ67_14002107</name>
</gene>
<dbReference type="EMBL" id="CP092876">
    <property type="protein sequence ID" value="UYV76823.1"/>
    <property type="molecule type" value="Genomic_DNA"/>
</dbReference>
<dbReference type="InterPro" id="IPR001878">
    <property type="entry name" value="Znf_CCHC"/>
</dbReference>
<evidence type="ECO:0000313" key="4">
    <source>
        <dbReference type="EMBL" id="UYV76823.1"/>
    </source>
</evidence>
<evidence type="ECO:0000313" key="5">
    <source>
        <dbReference type="Proteomes" id="UP001235939"/>
    </source>
</evidence>
<feature type="region of interest" description="Disordered" evidence="2">
    <location>
        <begin position="77"/>
        <end position="144"/>
    </location>
</feature>
<evidence type="ECO:0000259" key="3">
    <source>
        <dbReference type="PROSITE" id="PS50158"/>
    </source>
</evidence>
<dbReference type="Proteomes" id="UP001235939">
    <property type="component" value="Chromosome 14"/>
</dbReference>
<feature type="region of interest" description="Disordered" evidence="2">
    <location>
        <begin position="1"/>
        <end position="50"/>
    </location>
</feature>